<evidence type="ECO:0000313" key="2">
    <source>
        <dbReference type="Proteomes" id="UP000465609"/>
    </source>
</evidence>
<keyword evidence="2" id="KW-1185">Reference proteome</keyword>
<name>A0ABM7IAS0_9MYCO</name>
<reference evidence="1 2" key="1">
    <citation type="journal article" date="2019" name="Emerg. Microbes Infect.">
        <title>Comprehensive subspecies identification of 175 nontuberculous mycobacteria species based on 7547 genomic profiles.</title>
        <authorList>
            <person name="Matsumoto Y."/>
            <person name="Kinjo T."/>
            <person name="Motooka D."/>
            <person name="Nabeya D."/>
            <person name="Jung N."/>
            <person name="Uechi K."/>
            <person name="Horii T."/>
            <person name="Iida T."/>
            <person name="Fujita J."/>
            <person name="Nakamura S."/>
        </authorList>
    </citation>
    <scope>NUCLEOTIDE SEQUENCE [LARGE SCALE GENOMIC DNA]</scope>
    <source>
        <strain evidence="1 2">JCM 15296</strain>
    </source>
</reference>
<dbReference type="EMBL" id="AP022577">
    <property type="protein sequence ID" value="BBX83741.1"/>
    <property type="molecule type" value="Genomic_DNA"/>
</dbReference>
<protein>
    <submittedName>
        <fullName evidence="1">Uncharacterized protein</fullName>
    </submittedName>
</protein>
<dbReference type="Proteomes" id="UP000465609">
    <property type="component" value="Chromosome"/>
</dbReference>
<organism evidence="1 2">
    <name type="scientific">Mycolicibacterium aubagnense</name>
    <dbReference type="NCBI Taxonomy" id="319707"/>
    <lineage>
        <taxon>Bacteria</taxon>
        <taxon>Bacillati</taxon>
        <taxon>Actinomycetota</taxon>
        <taxon>Actinomycetes</taxon>
        <taxon>Mycobacteriales</taxon>
        <taxon>Mycobacteriaceae</taxon>
        <taxon>Mycolicibacterium</taxon>
    </lineage>
</organism>
<sequence>MGRAEFFEYLAGALGAKVEPLQLKDQPGYEGLPEYWRDIAGLENQAALSCVNQYWKPLASGEVPVWTRRLSETLHGVYAANLYTSERDTPELVLLYCLKDGSGPQPFRAWIGCLPCPASSAEYWLNFRTRCAIFTKTSMMGLRSIRGLGASDYDVLSISGRRQTSEASMTTSIFLMAMTTSCTYLSLNGPSWTS</sequence>
<evidence type="ECO:0000313" key="1">
    <source>
        <dbReference type="EMBL" id="BBX83741.1"/>
    </source>
</evidence>
<proteinExistence type="predicted"/>
<accession>A0ABM7IAS0</accession>
<gene>
    <name evidence="1" type="ORF">MAUB_16140</name>
</gene>